<reference evidence="1 2" key="1">
    <citation type="journal article" date="2015" name="Environ. Microbiol.">
        <title>Metagenome sequence of Elaphomyces granulatus from sporocarp tissue reveals Ascomycota ectomycorrhizal fingerprints of genome expansion and a Proteobacteria-rich microbiome.</title>
        <authorList>
            <person name="Quandt C.A."/>
            <person name="Kohler A."/>
            <person name="Hesse C.N."/>
            <person name="Sharpton T.J."/>
            <person name="Martin F."/>
            <person name="Spatafora J.W."/>
        </authorList>
    </citation>
    <scope>NUCLEOTIDE SEQUENCE [LARGE SCALE GENOMIC DNA]</scope>
    <source>
        <strain evidence="1 2">OSC145934</strain>
    </source>
</reference>
<comment type="caution">
    <text evidence="1">The sequence shown here is derived from an EMBL/GenBank/DDBJ whole genome shotgun (WGS) entry which is preliminary data.</text>
</comment>
<organism evidence="1 2">
    <name type="scientific">Elaphomyces granulatus</name>
    <dbReference type="NCBI Taxonomy" id="519963"/>
    <lineage>
        <taxon>Eukaryota</taxon>
        <taxon>Fungi</taxon>
        <taxon>Dikarya</taxon>
        <taxon>Ascomycota</taxon>
        <taxon>Pezizomycotina</taxon>
        <taxon>Eurotiomycetes</taxon>
        <taxon>Eurotiomycetidae</taxon>
        <taxon>Eurotiales</taxon>
        <taxon>Elaphomycetaceae</taxon>
        <taxon>Elaphomyces</taxon>
    </lineage>
</organism>
<gene>
    <name evidence="1" type="ORF">Egran_05239</name>
</gene>
<name>A0A232LS62_9EURO</name>
<dbReference type="InterPro" id="IPR011990">
    <property type="entry name" value="TPR-like_helical_dom_sf"/>
</dbReference>
<dbReference type="Proteomes" id="UP000243515">
    <property type="component" value="Unassembled WGS sequence"/>
</dbReference>
<sequence length="333" mass="37882">MIPCQASTKKLIIPAQLVIQTRVGVCPMSLNGRSLETLSFPDLHRHSIPLELQQTFRGISTTSGRCNRGESAAFMATTDTITHLKKGLNGELLEKVRTLWFQHLNGEESFILPGQDELKRWFSKNVELDRACVANFGHVLEIIHNINVTASDILSAVQPSSSLDWLSLILLFDQISRNCYRGLQSSVVFTYFDPLALDISLRAREVGILEDPQVRYQFAYRTWILLPMMHSEQIEIHAIAVREFQRLSDDVEELLADPTEISSIDPKKLKCRSVLAEKKEAAKALSAIHLEFEIRHQKVIERFGRYPHRNKILGRLPTQEETQYLEDGGETFG</sequence>
<dbReference type="AlphaFoldDB" id="A0A232LS62"/>
<evidence type="ECO:0000313" key="2">
    <source>
        <dbReference type="Proteomes" id="UP000243515"/>
    </source>
</evidence>
<dbReference type="Pfam" id="PF06041">
    <property type="entry name" value="DUF924"/>
    <property type="match status" value="1"/>
</dbReference>
<accession>A0A232LS62</accession>
<dbReference type="InterPro" id="IPR010323">
    <property type="entry name" value="DUF924"/>
</dbReference>
<dbReference type="SUPFAM" id="SSF48452">
    <property type="entry name" value="TPR-like"/>
    <property type="match status" value="1"/>
</dbReference>
<evidence type="ECO:0000313" key="1">
    <source>
        <dbReference type="EMBL" id="OXV06995.1"/>
    </source>
</evidence>
<proteinExistence type="predicted"/>
<evidence type="ECO:0008006" key="3">
    <source>
        <dbReference type="Google" id="ProtNLM"/>
    </source>
</evidence>
<dbReference type="EMBL" id="NPHW01005215">
    <property type="protein sequence ID" value="OXV06995.1"/>
    <property type="molecule type" value="Genomic_DNA"/>
</dbReference>
<dbReference type="Gene3D" id="1.25.40.10">
    <property type="entry name" value="Tetratricopeptide repeat domain"/>
    <property type="match status" value="1"/>
</dbReference>
<dbReference type="OrthoDB" id="414698at2759"/>
<keyword evidence="2" id="KW-1185">Reference proteome</keyword>
<protein>
    <recommendedName>
        <fullName evidence="3">DUF924-domain-containing protein</fullName>
    </recommendedName>
</protein>
<dbReference type="Gene3D" id="1.20.58.320">
    <property type="entry name" value="TPR-like"/>
    <property type="match status" value="1"/>
</dbReference>